<keyword evidence="4" id="KW-1185">Reference proteome</keyword>
<dbReference type="Proteomes" id="UP000224006">
    <property type="component" value="Chromosome III"/>
</dbReference>
<dbReference type="Gene3D" id="2.60.40.1320">
    <property type="entry name" value="SRS domain"/>
    <property type="match status" value="2"/>
</dbReference>
<dbReference type="InterPro" id="IPR028352">
    <property type="entry name" value="Surface_antig_SAG1"/>
</dbReference>
<proteinExistence type="predicted"/>
<dbReference type="Pfam" id="PF04092">
    <property type="entry name" value="SAG"/>
    <property type="match status" value="2"/>
</dbReference>
<accession>A0A2A9MJW4</accession>
<evidence type="ECO:0000259" key="2">
    <source>
        <dbReference type="Pfam" id="PF04092"/>
    </source>
</evidence>
<feature type="domain" description="SRS" evidence="2">
    <location>
        <begin position="67"/>
        <end position="186"/>
    </location>
</feature>
<sequence>MNTRGLYRNSAAVGDPGAEAGPGAGGVASQQICKEDSSGATICKCPSQQTEEHGIRRDLNGGSLEGKPASAEVVLAGDANTVTLVCTETDPVVPSSLLTNNKVCPKDSTLSECNADKQPKCAVSIHDFLHGEGISAVKWQKSPSSTEYTLSVPGSAAPLSDKFFWVGCSSSKQDSVDESLCKINVTLNARESRTIKGNVVQCAYGANSNDNGPQKVTLSPKANSLTLICGSEGAIQPTKYDEHYCSGNVKDDCSGAYKTVLPDFEKEWWTATPSTSDKTQYKLVIPEDKFPDNKQQILLGCRSSAVLPASRVSPDSTQSAGPTSCVVDVTIAAAASSSSAAAHDWFVTFSVSSVSVFVIGAFSAVH</sequence>
<evidence type="ECO:0000256" key="1">
    <source>
        <dbReference type="SAM" id="MobiDB-lite"/>
    </source>
</evidence>
<dbReference type="EMBL" id="NWUJ01000003">
    <property type="protein sequence ID" value="PFH36256.1"/>
    <property type="molecule type" value="Genomic_DNA"/>
</dbReference>
<dbReference type="KEGG" id="bbes:BESB_044480"/>
<dbReference type="VEuPathDB" id="ToxoDB:BESB_044480"/>
<organism evidence="3 4">
    <name type="scientific">Besnoitia besnoiti</name>
    <name type="common">Apicomplexan protozoan</name>
    <dbReference type="NCBI Taxonomy" id="94643"/>
    <lineage>
        <taxon>Eukaryota</taxon>
        <taxon>Sar</taxon>
        <taxon>Alveolata</taxon>
        <taxon>Apicomplexa</taxon>
        <taxon>Conoidasida</taxon>
        <taxon>Coccidia</taxon>
        <taxon>Eucoccidiorida</taxon>
        <taxon>Eimeriorina</taxon>
        <taxon>Sarcocystidae</taxon>
        <taxon>Besnoitia</taxon>
    </lineage>
</organism>
<dbReference type="InterPro" id="IPR036755">
    <property type="entry name" value="SRS_dom_sf"/>
</dbReference>
<reference evidence="3 4" key="1">
    <citation type="submission" date="2017-09" db="EMBL/GenBank/DDBJ databases">
        <title>Genome sequencing of Besnoitia besnoiti strain Bb-Ger1.</title>
        <authorList>
            <person name="Schares G."/>
            <person name="Venepally P."/>
            <person name="Lorenzi H.A."/>
        </authorList>
    </citation>
    <scope>NUCLEOTIDE SEQUENCE [LARGE SCALE GENOMIC DNA]</scope>
    <source>
        <strain evidence="3 4">Bb-Ger1</strain>
    </source>
</reference>
<feature type="region of interest" description="Disordered" evidence="1">
    <location>
        <begin position="1"/>
        <end position="28"/>
    </location>
</feature>
<name>A0A2A9MJW4_BESBE</name>
<dbReference type="OrthoDB" id="10407156at2759"/>
<comment type="caution">
    <text evidence="3">The sequence shown here is derived from an EMBL/GenBank/DDBJ whole genome shotgun (WGS) entry which is preliminary data.</text>
</comment>
<protein>
    <submittedName>
        <fullName evidence="3">SAG-related sequence</fullName>
    </submittedName>
</protein>
<evidence type="ECO:0000313" key="3">
    <source>
        <dbReference type="EMBL" id="PFH36256.1"/>
    </source>
</evidence>
<dbReference type="PRINTS" id="PR01801">
    <property type="entry name" value="SURFCEANTIGN"/>
</dbReference>
<dbReference type="GeneID" id="40309378"/>
<dbReference type="AlphaFoldDB" id="A0A2A9MJW4"/>
<feature type="domain" description="SRS" evidence="2">
    <location>
        <begin position="198"/>
        <end position="331"/>
    </location>
</feature>
<dbReference type="RefSeq" id="XP_029220265.1">
    <property type="nucleotide sequence ID" value="XM_029362899.1"/>
</dbReference>
<dbReference type="SUPFAM" id="SSF74877">
    <property type="entry name" value="Major surface antigen p30, SAG1"/>
    <property type="match status" value="2"/>
</dbReference>
<dbReference type="InterPro" id="IPR007226">
    <property type="entry name" value="SRS_dom"/>
</dbReference>
<evidence type="ECO:0000313" key="4">
    <source>
        <dbReference type="Proteomes" id="UP000224006"/>
    </source>
</evidence>
<gene>
    <name evidence="3" type="ORF">BESB_044480</name>
</gene>
<dbReference type="GO" id="GO:0016020">
    <property type="term" value="C:membrane"/>
    <property type="evidence" value="ECO:0007669"/>
    <property type="project" value="InterPro"/>
</dbReference>